<dbReference type="Proteomes" id="UP000029665">
    <property type="component" value="Unassembled WGS sequence"/>
</dbReference>
<dbReference type="AlphaFoldDB" id="A0A060SAQ7"/>
<accession>A0A060SAQ7</accession>
<feature type="compositionally biased region" description="Basic residues" evidence="1">
    <location>
        <begin position="48"/>
        <end position="58"/>
    </location>
</feature>
<feature type="region of interest" description="Disordered" evidence="1">
    <location>
        <begin position="134"/>
        <end position="153"/>
    </location>
</feature>
<dbReference type="EMBL" id="CCBP010000036">
    <property type="protein sequence ID" value="CDO69354.1"/>
    <property type="molecule type" value="Genomic_DNA"/>
</dbReference>
<proteinExistence type="predicted"/>
<feature type="compositionally biased region" description="Pro residues" evidence="1">
    <location>
        <begin position="169"/>
        <end position="179"/>
    </location>
</feature>
<reference evidence="2" key="1">
    <citation type="submission" date="2014-01" db="EMBL/GenBank/DDBJ databases">
        <title>The genome of the white-rot fungus Pycnoporus cinnabarinus: a basidiomycete model with a versatile arsenal for lignocellulosic biomass breakdown.</title>
        <authorList>
            <person name="Levasseur A."/>
            <person name="Lomascolo A."/>
            <person name="Ruiz-Duenas F.J."/>
            <person name="Uzan E."/>
            <person name="Piumi F."/>
            <person name="Kues U."/>
            <person name="Ram A.F.J."/>
            <person name="Murat C."/>
            <person name="Haon M."/>
            <person name="Benoit I."/>
            <person name="Arfi Y."/>
            <person name="Chevret D."/>
            <person name="Drula E."/>
            <person name="Kwon M.J."/>
            <person name="Gouret P."/>
            <person name="Lesage-Meessen L."/>
            <person name="Lombard V."/>
            <person name="Mariette J."/>
            <person name="Noirot C."/>
            <person name="Park J."/>
            <person name="Patyshakuliyeva A."/>
            <person name="Wieneger R.A.B."/>
            <person name="Wosten H.A.B."/>
            <person name="Martin F."/>
            <person name="Coutinho P.M."/>
            <person name="de Vries R."/>
            <person name="Martinez A.T."/>
            <person name="Klopp C."/>
            <person name="Pontarotti P."/>
            <person name="Henrissat B."/>
            <person name="Record E."/>
        </authorList>
    </citation>
    <scope>NUCLEOTIDE SEQUENCE [LARGE SCALE GENOMIC DNA]</scope>
    <source>
        <strain evidence="2">BRFM137</strain>
    </source>
</reference>
<feature type="compositionally biased region" description="Polar residues" evidence="1">
    <location>
        <begin position="139"/>
        <end position="153"/>
    </location>
</feature>
<dbReference type="OrthoDB" id="3268830at2759"/>
<feature type="region of interest" description="Disordered" evidence="1">
    <location>
        <begin position="25"/>
        <end position="70"/>
    </location>
</feature>
<organism evidence="2 3">
    <name type="scientific">Pycnoporus cinnabarinus</name>
    <name type="common">Cinnabar-red polypore</name>
    <name type="synonym">Trametes cinnabarina</name>
    <dbReference type="NCBI Taxonomy" id="5643"/>
    <lineage>
        <taxon>Eukaryota</taxon>
        <taxon>Fungi</taxon>
        <taxon>Dikarya</taxon>
        <taxon>Basidiomycota</taxon>
        <taxon>Agaricomycotina</taxon>
        <taxon>Agaricomycetes</taxon>
        <taxon>Polyporales</taxon>
        <taxon>Polyporaceae</taxon>
        <taxon>Trametes</taxon>
    </lineage>
</organism>
<sequence>MPSPKVFDSPPDVHISSTQHVYEEIQAKDRPQKRSADILDTPPIGPQKKPRKNAHKGVNHLPNPPRERERYEKLRADKLCHILSEHSVRCKRCLGKIQLSKKNNYDEEHWKKHRRRCVRQPDWKVAESRAKNSRLLGRMSSTPELTADSASETSWISSIKSEPFDSPAPTTPPPDPAPWLNPATGPKLYADYMARAHPDLEPFYPKYPQLVDEMRAWDPTRVRFPVCFVEGAVDPMKLCLRAADWTEDSDSSDDDWPNHGSHPDPPHNPQAEPSCSS</sequence>
<name>A0A060SAQ7_PYCCI</name>
<evidence type="ECO:0000313" key="2">
    <source>
        <dbReference type="EMBL" id="CDO69354.1"/>
    </source>
</evidence>
<dbReference type="HOGENOM" id="CLU_1005238_0_0_1"/>
<feature type="compositionally biased region" description="Basic and acidic residues" evidence="1">
    <location>
        <begin position="25"/>
        <end position="37"/>
    </location>
</feature>
<feature type="region of interest" description="Disordered" evidence="1">
    <location>
        <begin position="245"/>
        <end position="277"/>
    </location>
</feature>
<comment type="caution">
    <text evidence="2">The sequence shown here is derived from an EMBL/GenBank/DDBJ whole genome shotgun (WGS) entry which is preliminary data.</text>
</comment>
<gene>
    <name evidence="2" type="ORF">BN946_scf184746.g35</name>
</gene>
<keyword evidence="3" id="KW-1185">Reference proteome</keyword>
<evidence type="ECO:0000313" key="3">
    <source>
        <dbReference type="Proteomes" id="UP000029665"/>
    </source>
</evidence>
<protein>
    <submittedName>
        <fullName evidence="2">Uncharacterized protein</fullName>
    </submittedName>
</protein>
<evidence type="ECO:0000256" key="1">
    <source>
        <dbReference type="SAM" id="MobiDB-lite"/>
    </source>
</evidence>
<feature type="compositionally biased region" description="Acidic residues" evidence="1">
    <location>
        <begin position="245"/>
        <end position="255"/>
    </location>
</feature>
<feature type="region of interest" description="Disordered" evidence="1">
    <location>
        <begin position="160"/>
        <end position="182"/>
    </location>
</feature>
<dbReference type="OMA" id="ATCAGYM"/>